<dbReference type="Proteomes" id="UP000054564">
    <property type="component" value="Unassembled WGS sequence"/>
</dbReference>
<feature type="non-terminal residue" evidence="2">
    <location>
        <position position="57"/>
    </location>
</feature>
<reference evidence="3" key="1">
    <citation type="submission" date="2014-03" db="EMBL/GenBank/DDBJ databases">
        <title>The Genome Sequence of Puccinia striiformis f. sp. tritici PST-78.</title>
        <authorList>
            <consortium name="The Broad Institute Genome Sequencing Platform"/>
            <person name="Cuomo C."/>
            <person name="Hulbert S."/>
            <person name="Chen X."/>
            <person name="Walker B."/>
            <person name="Young S.K."/>
            <person name="Zeng Q."/>
            <person name="Gargeya S."/>
            <person name="Fitzgerald M."/>
            <person name="Haas B."/>
            <person name="Abouelleil A."/>
            <person name="Alvarado L."/>
            <person name="Arachchi H.M."/>
            <person name="Berlin A.M."/>
            <person name="Chapman S.B."/>
            <person name="Goldberg J."/>
            <person name="Griggs A."/>
            <person name="Gujja S."/>
            <person name="Hansen M."/>
            <person name="Howarth C."/>
            <person name="Imamovic A."/>
            <person name="Larimer J."/>
            <person name="McCowan C."/>
            <person name="Montmayeur A."/>
            <person name="Murphy C."/>
            <person name="Neiman D."/>
            <person name="Pearson M."/>
            <person name="Priest M."/>
            <person name="Roberts A."/>
            <person name="Saif S."/>
            <person name="Shea T."/>
            <person name="Sisk P."/>
            <person name="Sykes S."/>
            <person name="Wortman J."/>
            <person name="Nusbaum C."/>
            <person name="Birren B."/>
        </authorList>
    </citation>
    <scope>NUCLEOTIDE SEQUENCE [LARGE SCALE GENOMIC DNA]</scope>
    <source>
        <strain evidence="3">race PST-78</strain>
    </source>
</reference>
<keyword evidence="3" id="KW-1185">Reference proteome</keyword>
<dbReference type="EMBL" id="AJIL01007561">
    <property type="protein sequence ID" value="KNE86913.1"/>
    <property type="molecule type" value="Genomic_DNA"/>
</dbReference>
<evidence type="ECO:0000313" key="2">
    <source>
        <dbReference type="EMBL" id="KNE86913.1"/>
    </source>
</evidence>
<sequence length="57" mass="6561">MNRRKRQKFDVKGQEGLLAPQFDIKMADWDEFHPDKPDTNDQGATTLERLGASNTNQ</sequence>
<name>A0A0L0UIP9_9BASI</name>
<gene>
    <name evidence="2" type="ORF">PSTG_19718</name>
</gene>
<accession>A0A0L0UIP9</accession>
<protein>
    <submittedName>
        <fullName evidence="2">Uncharacterized protein</fullName>
    </submittedName>
</protein>
<comment type="caution">
    <text evidence="2">The sequence shown here is derived from an EMBL/GenBank/DDBJ whole genome shotgun (WGS) entry which is preliminary data.</text>
</comment>
<feature type="compositionally biased region" description="Basic and acidic residues" evidence="1">
    <location>
        <begin position="30"/>
        <end position="39"/>
    </location>
</feature>
<organism evidence="2 3">
    <name type="scientific">Puccinia striiformis f. sp. tritici PST-78</name>
    <dbReference type="NCBI Taxonomy" id="1165861"/>
    <lineage>
        <taxon>Eukaryota</taxon>
        <taxon>Fungi</taxon>
        <taxon>Dikarya</taxon>
        <taxon>Basidiomycota</taxon>
        <taxon>Pucciniomycotina</taxon>
        <taxon>Pucciniomycetes</taxon>
        <taxon>Pucciniales</taxon>
        <taxon>Pucciniaceae</taxon>
        <taxon>Puccinia</taxon>
    </lineage>
</organism>
<evidence type="ECO:0000256" key="1">
    <source>
        <dbReference type="SAM" id="MobiDB-lite"/>
    </source>
</evidence>
<evidence type="ECO:0000313" key="3">
    <source>
        <dbReference type="Proteomes" id="UP000054564"/>
    </source>
</evidence>
<dbReference type="AlphaFoldDB" id="A0A0L0UIP9"/>
<feature type="region of interest" description="Disordered" evidence="1">
    <location>
        <begin position="30"/>
        <end position="57"/>
    </location>
</feature>
<proteinExistence type="predicted"/>